<dbReference type="EMBL" id="AQGS01000467">
    <property type="protein sequence ID" value="EPS39498.1"/>
    <property type="molecule type" value="Genomic_DNA"/>
</dbReference>
<dbReference type="Proteomes" id="UP000015100">
    <property type="component" value="Unassembled WGS sequence"/>
</dbReference>
<feature type="transmembrane region" description="Helical" evidence="1">
    <location>
        <begin position="7"/>
        <end position="25"/>
    </location>
</feature>
<evidence type="ECO:0000256" key="1">
    <source>
        <dbReference type="SAM" id="Phobius"/>
    </source>
</evidence>
<dbReference type="InterPro" id="IPR021109">
    <property type="entry name" value="Peptidase_aspartic_dom_sf"/>
</dbReference>
<keyword evidence="4" id="KW-1185">Reference proteome</keyword>
<dbReference type="InterPro" id="IPR033121">
    <property type="entry name" value="PEPTIDASE_A1"/>
</dbReference>
<feature type="transmembrane region" description="Helical" evidence="1">
    <location>
        <begin position="476"/>
        <end position="498"/>
    </location>
</feature>
<feature type="domain" description="Peptidase A1" evidence="2">
    <location>
        <begin position="72"/>
        <end position="429"/>
    </location>
</feature>
<dbReference type="PROSITE" id="PS51767">
    <property type="entry name" value="PEPTIDASE_A1"/>
    <property type="match status" value="1"/>
</dbReference>
<name>S8BJK7_DACHA</name>
<evidence type="ECO:0000259" key="2">
    <source>
        <dbReference type="PROSITE" id="PS51767"/>
    </source>
</evidence>
<reference evidence="3 4" key="1">
    <citation type="journal article" date="2013" name="PLoS Genet.">
        <title>Genomic mechanisms accounting for the adaptation to parasitism in nematode-trapping fungi.</title>
        <authorList>
            <person name="Meerupati T."/>
            <person name="Andersson K.M."/>
            <person name="Friman E."/>
            <person name="Kumar D."/>
            <person name="Tunlid A."/>
            <person name="Ahren D."/>
        </authorList>
    </citation>
    <scope>NUCLEOTIDE SEQUENCE [LARGE SCALE GENOMIC DNA]</scope>
    <source>
        <strain evidence="3 4">CBS 200.50</strain>
    </source>
</reference>
<sequence length="551" mass="61504">MGDKHKFCSGAGVLVLVTGWWWFMVQHSFGGASDKHLSSRDLVYITERADKQYVVLPTTYAPLDLGNISLNVVADFSFGPDHQPIKLVVTPQHVTWVPHQPDSLSQFCPSNAETRGACKIGGSYGYYSPKSTTRKNDTFFFSETYNATSISNVTGNWVEDIIKGGDVEVSLRFGAADMWHSSPLLGLGIFPTNRDFTRPSYLEALVTQGKIATGAYLSFYNIRNTTAPGEIILGGVDRSKFFGWFAVYENRESAGEVDGPSVMVSFSRDNVAPIDYRGPSLTLIDPSEKYGNKDSYLYAHILRLTSHAMSTRSIYVPRDVYNTILDITKIPTLQRNPAGDWAVYCSWRIPEDYYINLYFNSVLVKLLLEDLKGSDPSDKDTTSDLCTLNLLPIDKYADQKTKYSYIFGGAFFNAAYVVLSPENNITGIATIRKNTTRDIVQLGGALGTNLTMMDGNVMDYRESYYPEAEKRRIAKIVGSVVAGVVVPTLLVGIIIWFYRRKKEMPRVPSPPPYPAELSPLERPARELEGTKLYFELGDIDANKINNVVPNR</sequence>
<evidence type="ECO:0000313" key="4">
    <source>
        <dbReference type="Proteomes" id="UP000015100"/>
    </source>
</evidence>
<keyword evidence="1" id="KW-1133">Transmembrane helix</keyword>
<accession>S8BJK7</accession>
<dbReference type="OrthoDB" id="771136at2759"/>
<organism evidence="3 4">
    <name type="scientific">Dactylellina haptotyla (strain CBS 200.50)</name>
    <name type="common">Nematode-trapping fungus</name>
    <name type="synonym">Monacrosporium haptotylum</name>
    <dbReference type="NCBI Taxonomy" id="1284197"/>
    <lineage>
        <taxon>Eukaryota</taxon>
        <taxon>Fungi</taxon>
        <taxon>Dikarya</taxon>
        <taxon>Ascomycota</taxon>
        <taxon>Pezizomycotina</taxon>
        <taxon>Orbiliomycetes</taxon>
        <taxon>Orbiliales</taxon>
        <taxon>Orbiliaceae</taxon>
        <taxon>Dactylellina</taxon>
    </lineage>
</organism>
<evidence type="ECO:0000313" key="3">
    <source>
        <dbReference type="EMBL" id="EPS39498.1"/>
    </source>
</evidence>
<dbReference type="STRING" id="1284197.S8BJK7"/>
<dbReference type="InterPro" id="IPR034164">
    <property type="entry name" value="Pepsin-like_dom"/>
</dbReference>
<dbReference type="AlphaFoldDB" id="S8BJK7"/>
<comment type="caution">
    <text evidence="3">The sequence shown here is derived from an EMBL/GenBank/DDBJ whole genome shotgun (WGS) entry which is preliminary data.</text>
</comment>
<dbReference type="CDD" id="cd05471">
    <property type="entry name" value="pepsin_like"/>
    <property type="match status" value="1"/>
</dbReference>
<keyword evidence="1" id="KW-0472">Membrane</keyword>
<keyword evidence="1" id="KW-0812">Transmembrane</keyword>
<gene>
    <name evidence="3" type="ORF">H072_6641</name>
</gene>
<dbReference type="HOGENOM" id="CLU_036919_0_0_1"/>
<protein>
    <recommendedName>
        <fullName evidence="2">Peptidase A1 domain-containing protein</fullName>
    </recommendedName>
</protein>
<dbReference type="Pfam" id="PF00026">
    <property type="entry name" value="Asp"/>
    <property type="match status" value="2"/>
</dbReference>
<dbReference type="SUPFAM" id="SSF50630">
    <property type="entry name" value="Acid proteases"/>
    <property type="match status" value="1"/>
</dbReference>
<proteinExistence type="predicted"/>
<reference evidence="4" key="2">
    <citation type="submission" date="2013-04" db="EMBL/GenBank/DDBJ databases">
        <title>Genomic mechanisms accounting for the adaptation to parasitism in nematode-trapping fungi.</title>
        <authorList>
            <person name="Ahren D.G."/>
        </authorList>
    </citation>
    <scope>NUCLEOTIDE SEQUENCE [LARGE SCALE GENOMIC DNA]</scope>
    <source>
        <strain evidence="4">CBS 200.50</strain>
    </source>
</reference>
<dbReference type="Gene3D" id="2.40.70.10">
    <property type="entry name" value="Acid Proteases"/>
    <property type="match status" value="2"/>
</dbReference>